<evidence type="ECO:0000256" key="4">
    <source>
        <dbReference type="ARBA" id="ARBA00022723"/>
    </source>
</evidence>
<proteinExistence type="inferred from homology"/>
<protein>
    <recommendedName>
        <fullName evidence="7">Inositol-1-monophosphatase</fullName>
        <ecNumber evidence="7">3.1.3.25</ecNumber>
    </recommendedName>
</protein>
<accession>A0ABS5ARW4</accession>
<dbReference type="GO" id="GO:0052834">
    <property type="term" value="F:inositol monophosphate phosphatase activity"/>
    <property type="evidence" value="ECO:0007669"/>
    <property type="project" value="UniProtKB-EC"/>
</dbReference>
<evidence type="ECO:0000256" key="3">
    <source>
        <dbReference type="ARBA" id="ARBA00009759"/>
    </source>
</evidence>
<comment type="similarity">
    <text evidence="3 7">Belongs to the inositol monophosphatase superfamily.</text>
</comment>
<evidence type="ECO:0000256" key="7">
    <source>
        <dbReference type="RuleBase" id="RU364068"/>
    </source>
</evidence>
<evidence type="ECO:0000256" key="1">
    <source>
        <dbReference type="ARBA" id="ARBA00001033"/>
    </source>
</evidence>
<dbReference type="InterPro" id="IPR033942">
    <property type="entry name" value="IMPase"/>
</dbReference>
<dbReference type="InterPro" id="IPR000760">
    <property type="entry name" value="Inositol_monophosphatase-like"/>
</dbReference>
<keyword evidence="6 7" id="KW-0460">Magnesium</keyword>
<dbReference type="PROSITE" id="PS00630">
    <property type="entry name" value="IMP_2"/>
    <property type="match status" value="1"/>
</dbReference>
<evidence type="ECO:0000313" key="8">
    <source>
        <dbReference type="EMBL" id="MBP2479127.1"/>
    </source>
</evidence>
<dbReference type="PANTHER" id="PTHR20854:SF4">
    <property type="entry name" value="INOSITOL-1-MONOPHOSPHATASE-RELATED"/>
    <property type="match status" value="1"/>
</dbReference>
<reference evidence="8 9" key="1">
    <citation type="submission" date="2021-03" db="EMBL/GenBank/DDBJ databases">
        <title>Sequencing the genomes of 1000 actinobacteria strains.</title>
        <authorList>
            <person name="Klenk H.-P."/>
        </authorList>
    </citation>
    <scope>NUCLEOTIDE SEQUENCE [LARGE SCALE GENOMIC DNA]</scope>
    <source>
        <strain evidence="8 9">DSM 44580</strain>
    </source>
</reference>
<evidence type="ECO:0000313" key="9">
    <source>
        <dbReference type="Proteomes" id="UP001519363"/>
    </source>
</evidence>
<dbReference type="Gene3D" id="3.40.190.80">
    <property type="match status" value="1"/>
</dbReference>
<dbReference type="PANTHER" id="PTHR20854">
    <property type="entry name" value="INOSITOL MONOPHOSPHATASE"/>
    <property type="match status" value="1"/>
</dbReference>
<comment type="catalytic activity">
    <reaction evidence="1 7">
        <text>a myo-inositol phosphate + H2O = myo-inositol + phosphate</text>
        <dbReference type="Rhea" id="RHEA:24056"/>
        <dbReference type="ChEBI" id="CHEBI:15377"/>
        <dbReference type="ChEBI" id="CHEBI:17268"/>
        <dbReference type="ChEBI" id="CHEBI:43474"/>
        <dbReference type="ChEBI" id="CHEBI:84139"/>
        <dbReference type="EC" id="3.1.3.25"/>
    </reaction>
</comment>
<comment type="caution">
    <text evidence="8">The sequence shown here is derived from an EMBL/GenBank/DDBJ whole genome shotgun (WGS) entry which is preliminary data.</text>
</comment>
<dbReference type="PRINTS" id="PR00377">
    <property type="entry name" value="IMPHPHTASES"/>
</dbReference>
<evidence type="ECO:0000256" key="6">
    <source>
        <dbReference type="ARBA" id="ARBA00022842"/>
    </source>
</evidence>
<keyword evidence="9" id="KW-1185">Reference proteome</keyword>
<dbReference type="Gene3D" id="3.30.540.10">
    <property type="entry name" value="Fructose-1,6-Bisphosphatase, subunit A, domain 1"/>
    <property type="match status" value="1"/>
</dbReference>
<dbReference type="Pfam" id="PF00459">
    <property type="entry name" value="Inositol_P"/>
    <property type="match status" value="1"/>
</dbReference>
<evidence type="ECO:0000256" key="2">
    <source>
        <dbReference type="ARBA" id="ARBA00001946"/>
    </source>
</evidence>
<gene>
    <name evidence="8" type="ORF">JOF53_007999</name>
</gene>
<dbReference type="PROSITE" id="PS00629">
    <property type="entry name" value="IMP_1"/>
    <property type="match status" value="1"/>
</dbReference>
<keyword evidence="4 7" id="KW-0479">Metal-binding</keyword>
<dbReference type="EC" id="3.1.3.25" evidence="7"/>
<name>A0ABS5ARW4_9PSEU</name>
<organism evidence="8 9">
    <name type="scientific">Crossiella equi</name>
    <dbReference type="NCBI Taxonomy" id="130796"/>
    <lineage>
        <taxon>Bacteria</taxon>
        <taxon>Bacillati</taxon>
        <taxon>Actinomycetota</taxon>
        <taxon>Actinomycetes</taxon>
        <taxon>Pseudonocardiales</taxon>
        <taxon>Pseudonocardiaceae</taxon>
        <taxon>Crossiella</taxon>
    </lineage>
</organism>
<sequence length="264" mass="28430">MMYQTSFLSSVAQKATEVGYEIFRSATPEVVQDKNDRDIVTEVDLKIEREIRDFLATITPKMGFHGEEEGVFDPSENDGWRWVLDPIDGTSNFVRNLPICGISLAAVHGDSVVVSAVALPFMNLQYGAAFGLGAYVNGKRLTPSRTSDLSKAMVSIGDYAVGDGAEDRNQRRFAITENLAKSVERIRMLGSAAVDLVWVAEGRLDAAVIMANHVWDTAAGALIAREAGALVIDAQGQEHTSASTETIAVAPGLADALLRTIRSA</sequence>
<dbReference type="InterPro" id="IPR020550">
    <property type="entry name" value="Inositol_monophosphatase_CS"/>
</dbReference>
<comment type="cofactor">
    <cofactor evidence="2 7">
        <name>Mg(2+)</name>
        <dbReference type="ChEBI" id="CHEBI:18420"/>
    </cofactor>
</comment>
<dbReference type="SUPFAM" id="SSF56655">
    <property type="entry name" value="Carbohydrate phosphatase"/>
    <property type="match status" value="1"/>
</dbReference>
<dbReference type="EMBL" id="JAGIOO010000001">
    <property type="protein sequence ID" value="MBP2479127.1"/>
    <property type="molecule type" value="Genomic_DNA"/>
</dbReference>
<keyword evidence="5 7" id="KW-0378">Hydrolase</keyword>
<evidence type="ECO:0000256" key="5">
    <source>
        <dbReference type="ARBA" id="ARBA00022801"/>
    </source>
</evidence>
<dbReference type="CDD" id="cd01639">
    <property type="entry name" value="IMPase"/>
    <property type="match status" value="1"/>
</dbReference>
<dbReference type="Proteomes" id="UP001519363">
    <property type="component" value="Unassembled WGS sequence"/>
</dbReference>
<dbReference type="InterPro" id="IPR020583">
    <property type="entry name" value="Inositol_monoP_metal-BS"/>
</dbReference>